<evidence type="ECO:0000256" key="1">
    <source>
        <dbReference type="ARBA" id="ARBA00004651"/>
    </source>
</evidence>
<keyword evidence="10" id="KW-1185">Reference proteome</keyword>
<accession>A0A7W4UL43</accession>
<evidence type="ECO:0000313" key="10">
    <source>
        <dbReference type="Proteomes" id="UP000545286"/>
    </source>
</evidence>
<evidence type="ECO:0000256" key="7">
    <source>
        <dbReference type="SAM" id="Phobius"/>
    </source>
</evidence>
<evidence type="ECO:0000256" key="6">
    <source>
        <dbReference type="ARBA" id="ARBA00023136"/>
    </source>
</evidence>
<organism evidence="9 10">
    <name type="scientific">Pseudoclavibacter helvolus</name>
    <dbReference type="NCBI Taxonomy" id="255205"/>
    <lineage>
        <taxon>Bacteria</taxon>
        <taxon>Bacillati</taxon>
        <taxon>Actinomycetota</taxon>
        <taxon>Actinomycetes</taxon>
        <taxon>Micrococcales</taxon>
        <taxon>Microbacteriaceae</taxon>
        <taxon>Pseudoclavibacter</taxon>
    </lineage>
</organism>
<keyword evidence="3" id="KW-1003">Cell membrane</keyword>
<gene>
    <name evidence="9" type="ORF">FHX72_000582</name>
</gene>
<feature type="domain" description="VTT" evidence="8">
    <location>
        <begin position="59"/>
        <end position="186"/>
    </location>
</feature>
<dbReference type="RefSeq" id="WP_183622934.1">
    <property type="nucleotide sequence ID" value="NZ_JACHWJ010000001.1"/>
</dbReference>
<sequence length="233" mass="24875">MPGLATAVLHAASSGGGAVEEATGGIFGVISDWAIDIMGTIGAPGAGIAVALENLFPPIPSEIILPLAGLAAHQGKFTVIEAIIWTTIGSVVGAYALYWLGRWLGHNRMVWIARKIPLVDAADVVKTTNWFKKHGKKAVFLGRFLPIFRSLISIPAGIERMPALQFGLLTLAGSAIWNTVFVMAGYLLGDSWEQILIYADALKYLVYALVAGAIIWFLVVKIRGRVQRGGHSA</sequence>
<dbReference type="InterPro" id="IPR051311">
    <property type="entry name" value="DedA_domain"/>
</dbReference>
<keyword evidence="4 7" id="KW-0812">Transmembrane</keyword>
<dbReference type="GO" id="GO:0005886">
    <property type="term" value="C:plasma membrane"/>
    <property type="evidence" value="ECO:0007669"/>
    <property type="project" value="UniProtKB-SubCell"/>
</dbReference>
<evidence type="ECO:0000256" key="4">
    <source>
        <dbReference type="ARBA" id="ARBA00022692"/>
    </source>
</evidence>
<evidence type="ECO:0000256" key="5">
    <source>
        <dbReference type="ARBA" id="ARBA00022989"/>
    </source>
</evidence>
<feature type="transmembrane region" description="Helical" evidence="7">
    <location>
        <begin position="166"/>
        <end position="189"/>
    </location>
</feature>
<dbReference type="PANTHER" id="PTHR42709">
    <property type="entry name" value="ALKALINE PHOSPHATASE LIKE PROTEIN"/>
    <property type="match status" value="1"/>
</dbReference>
<comment type="caution">
    <text evidence="9">The sequence shown here is derived from an EMBL/GenBank/DDBJ whole genome shotgun (WGS) entry which is preliminary data.</text>
</comment>
<dbReference type="EMBL" id="JACHWJ010000001">
    <property type="protein sequence ID" value="MBB2956470.1"/>
    <property type="molecule type" value="Genomic_DNA"/>
</dbReference>
<dbReference type="Pfam" id="PF09335">
    <property type="entry name" value="VTT_dom"/>
    <property type="match status" value="1"/>
</dbReference>
<name>A0A7W4UL43_9MICO</name>
<evidence type="ECO:0000256" key="2">
    <source>
        <dbReference type="ARBA" id="ARBA00010792"/>
    </source>
</evidence>
<keyword evidence="5 7" id="KW-1133">Transmembrane helix</keyword>
<evidence type="ECO:0000256" key="3">
    <source>
        <dbReference type="ARBA" id="ARBA00022475"/>
    </source>
</evidence>
<reference evidence="9 10" key="1">
    <citation type="submission" date="2020-08" db="EMBL/GenBank/DDBJ databases">
        <title>Sequencing the genomes of 1000 actinobacteria strains.</title>
        <authorList>
            <person name="Klenk H.-P."/>
        </authorList>
    </citation>
    <scope>NUCLEOTIDE SEQUENCE [LARGE SCALE GENOMIC DNA]</scope>
    <source>
        <strain evidence="9 10">DSM 20419</strain>
    </source>
</reference>
<proteinExistence type="inferred from homology"/>
<dbReference type="PANTHER" id="PTHR42709:SF6">
    <property type="entry name" value="UNDECAPRENYL PHOSPHATE TRANSPORTER A"/>
    <property type="match status" value="1"/>
</dbReference>
<protein>
    <submittedName>
        <fullName evidence="9">Membrane protein DedA with SNARE-associated domain</fullName>
    </submittedName>
</protein>
<evidence type="ECO:0000259" key="8">
    <source>
        <dbReference type="Pfam" id="PF09335"/>
    </source>
</evidence>
<evidence type="ECO:0000313" key="9">
    <source>
        <dbReference type="EMBL" id="MBB2956470.1"/>
    </source>
</evidence>
<comment type="similarity">
    <text evidence="2">Belongs to the DedA family.</text>
</comment>
<feature type="transmembrane region" description="Helical" evidence="7">
    <location>
        <begin position="82"/>
        <end position="100"/>
    </location>
</feature>
<feature type="transmembrane region" description="Helical" evidence="7">
    <location>
        <begin position="201"/>
        <end position="220"/>
    </location>
</feature>
<dbReference type="Proteomes" id="UP000545286">
    <property type="component" value="Unassembled WGS sequence"/>
</dbReference>
<dbReference type="AlphaFoldDB" id="A0A7W4UL43"/>
<keyword evidence="6 7" id="KW-0472">Membrane</keyword>
<comment type="subcellular location">
    <subcellularLocation>
        <location evidence="1">Cell membrane</location>
        <topology evidence="1">Multi-pass membrane protein</topology>
    </subcellularLocation>
</comment>
<dbReference type="InterPro" id="IPR032816">
    <property type="entry name" value="VTT_dom"/>
</dbReference>